<evidence type="ECO:0000313" key="1">
    <source>
        <dbReference type="EMBL" id="MBR0663410.1"/>
    </source>
</evidence>
<accession>A0ABS5ESY5</accession>
<dbReference type="Pfam" id="PF01244">
    <property type="entry name" value="Peptidase_M19"/>
    <property type="match status" value="1"/>
</dbReference>
<dbReference type="EMBL" id="JAAGBB010000003">
    <property type="protein sequence ID" value="MBR0663410.1"/>
    <property type="molecule type" value="Genomic_DNA"/>
</dbReference>
<dbReference type="PANTHER" id="PTHR10443">
    <property type="entry name" value="MICROSOMAL DIPEPTIDASE"/>
    <property type="match status" value="1"/>
</dbReference>
<name>A0ABS5ESY5_9PROT</name>
<sequence length="335" mass="35283">MSTEAIHAATLTLDTHVDIRWPDPPDATQETDRCVDFPKMARGGLKGVVFIAYVPQGRRDDASHAAAAVRAEAMLRHIRGRADGVMRRFCASAAAIAAADAAGAQMVIAAVENGYAMGRDLSRLALWRELGAIYVTLTHNGHNALADSAIPRPDLGDPPEEHGGLSPLGRQAVAEMNRLGLLVDVSHVSKKAMLDAVAASRVPVVATHTCCAALRAHPRNVDDEQLDALRATGGLAQITAVASFLREGEKGRPTVAHVSDIADHVDHAVKRIGIQHVGLSSDFDGGGGVLGWANAAESAALTTELVRRGYDAAAVGLLWSGNFLRLMRAAEEAAS</sequence>
<dbReference type="Gene3D" id="3.20.20.140">
    <property type="entry name" value="Metal-dependent hydrolases"/>
    <property type="match status" value="1"/>
</dbReference>
<dbReference type="Proteomes" id="UP001196870">
    <property type="component" value="Unassembled WGS sequence"/>
</dbReference>
<dbReference type="SUPFAM" id="SSF51556">
    <property type="entry name" value="Metallo-dependent hydrolases"/>
    <property type="match status" value="1"/>
</dbReference>
<evidence type="ECO:0000313" key="2">
    <source>
        <dbReference type="Proteomes" id="UP001196870"/>
    </source>
</evidence>
<gene>
    <name evidence="1" type="ORF">GXW71_03480</name>
</gene>
<proteinExistence type="predicted"/>
<dbReference type="InterPro" id="IPR032466">
    <property type="entry name" value="Metal_Hydrolase"/>
</dbReference>
<reference evidence="2" key="1">
    <citation type="journal article" date="2021" name="Syst. Appl. Microbiol.">
        <title>Roseomonas hellenica sp. nov., isolated from roots of wild-growing Alkanna tinctoria.</title>
        <authorList>
            <person name="Rat A."/>
            <person name="Naranjo H.D."/>
            <person name="Lebbe L."/>
            <person name="Cnockaert M."/>
            <person name="Krigas N."/>
            <person name="Grigoriadou K."/>
            <person name="Maloupa E."/>
            <person name="Willems A."/>
        </authorList>
    </citation>
    <scope>NUCLEOTIDE SEQUENCE [LARGE SCALE GENOMIC DNA]</scope>
    <source>
        <strain evidence="2">LMG 31523</strain>
    </source>
</reference>
<dbReference type="InterPro" id="IPR008257">
    <property type="entry name" value="Pept_M19"/>
</dbReference>
<dbReference type="RefSeq" id="WP_211850998.1">
    <property type="nucleotide sequence ID" value="NZ_JAAGBB010000003.1"/>
</dbReference>
<keyword evidence="2" id="KW-1185">Reference proteome</keyword>
<organism evidence="1 2">
    <name type="scientific">Plastoroseomonas hellenica</name>
    <dbReference type="NCBI Taxonomy" id="2687306"/>
    <lineage>
        <taxon>Bacteria</taxon>
        <taxon>Pseudomonadati</taxon>
        <taxon>Pseudomonadota</taxon>
        <taxon>Alphaproteobacteria</taxon>
        <taxon>Acetobacterales</taxon>
        <taxon>Acetobacteraceae</taxon>
        <taxon>Plastoroseomonas</taxon>
    </lineage>
</organism>
<dbReference type="PANTHER" id="PTHR10443:SF12">
    <property type="entry name" value="DIPEPTIDASE"/>
    <property type="match status" value="1"/>
</dbReference>
<protein>
    <submittedName>
        <fullName evidence="1">Membrane dipeptidase</fullName>
    </submittedName>
</protein>
<dbReference type="PROSITE" id="PS51365">
    <property type="entry name" value="RENAL_DIPEPTIDASE_2"/>
    <property type="match status" value="1"/>
</dbReference>
<comment type="caution">
    <text evidence="1">The sequence shown here is derived from an EMBL/GenBank/DDBJ whole genome shotgun (WGS) entry which is preliminary data.</text>
</comment>